<proteinExistence type="predicted"/>
<dbReference type="AlphaFoldDB" id="A0A4S8IZ02"/>
<keyword evidence="2" id="KW-1185">Reference proteome</keyword>
<comment type="caution">
    <text evidence="1">The sequence shown here is derived from an EMBL/GenBank/DDBJ whole genome shotgun (WGS) entry which is preliminary data.</text>
</comment>
<name>A0A4S8IZ02_MUSBA</name>
<evidence type="ECO:0000313" key="2">
    <source>
        <dbReference type="Proteomes" id="UP000317650"/>
    </source>
</evidence>
<organism evidence="1 2">
    <name type="scientific">Musa balbisiana</name>
    <name type="common">Banana</name>
    <dbReference type="NCBI Taxonomy" id="52838"/>
    <lineage>
        <taxon>Eukaryota</taxon>
        <taxon>Viridiplantae</taxon>
        <taxon>Streptophyta</taxon>
        <taxon>Embryophyta</taxon>
        <taxon>Tracheophyta</taxon>
        <taxon>Spermatophyta</taxon>
        <taxon>Magnoliopsida</taxon>
        <taxon>Liliopsida</taxon>
        <taxon>Zingiberales</taxon>
        <taxon>Musaceae</taxon>
        <taxon>Musa</taxon>
    </lineage>
</organism>
<sequence length="124" mass="13915">MGMAFSVSCRTLEDHLDDGAHAPSGRWKWTGTMPRSISLTDPSSTATCCCCCCRLPAITVLHVNVQQSFTFPEHNPKAAANVYSCMDPPTVSRKVPQKDQHAWQARKAHEWWVPRLKTRVSTPY</sequence>
<protein>
    <submittedName>
        <fullName evidence="1">Uncharacterized protein</fullName>
    </submittedName>
</protein>
<reference evidence="1 2" key="1">
    <citation type="journal article" date="2019" name="Nat. Plants">
        <title>Genome sequencing of Musa balbisiana reveals subgenome evolution and function divergence in polyploid bananas.</title>
        <authorList>
            <person name="Yao X."/>
        </authorList>
    </citation>
    <scope>NUCLEOTIDE SEQUENCE [LARGE SCALE GENOMIC DNA]</scope>
    <source>
        <strain evidence="2">cv. DH-PKW</strain>
        <tissue evidence="1">Leaves</tissue>
    </source>
</reference>
<dbReference type="EMBL" id="PYDT01000008">
    <property type="protein sequence ID" value="THU54180.1"/>
    <property type="molecule type" value="Genomic_DNA"/>
</dbReference>
<evidence type="ECO:0000313" key="1">
    <source>
        <dbReference type="EMBL" id="THU54180.1"/>
    </source>
</evidence>
<dbReference type="Proteomes" id="UP000317650">
    <property type="component" value="Chromosome 10"/>
</dbReference>
<gene>
    <name evidence="1" type="ORF">C4D60_Mb10t22320</name>
</gene>
<accession>A0A4S8IZ02</accession>